<dbReference type="AlphaFoldDB" id="A0A3M3X7S1"/>
<proteinExistence type="predicted"/>
<evidence type="ECO:0008006" key="3">
    <source>
        <dbReference type="Google" id="ProtNLM"/>
    </source>
</evidence>
<dbReference type="NCBIfam" id="NF033832">
    <property type="entry name" value="sce7726_fam"/>
    <property type="match status" value="1"/>
</dbReference>
<organism evidence="1 2">
    <name type="scientific">Pseudomonas syringae pv. aptata</name>
    <dbReference type="NCBI Taxonomy" id="83167"/>
    <lineage>
        <taxon>Bacteria</taxon>
        <taxon>Pseudomonadati</taxon>
        <taxon>Pseudomonadota</taxon>
        <taxon>Gammaproteobacteria</taxon>
        <taxon>Pseudomonadales</taxon>
        <taxon>Pseudomonadaceae</taxon>
        <taxon>Pseudomonas</taxon>
        <taxon>Pseudomonas syringae</taxon>
    </lineage>
</organism>
<gene>
    <name evidence="1" type="ORF">ALQ37_200159</name>
</gene>
<protein>
    <recommendedName>
        <fullName evidence="3">Sce7726 family protein</fullName>
    </recommendedName>
</protein>
<dbReference type="Proteomes" id="UP000274541">
    <property type="component" value="Unassembled WGS sequence"/>
</dbReference>
<reference evidence="1 2" key="1">
    <citation type="submission" date="2018-08" db="EMBL/GenBank/DDBJ databases">
        <title>Recombination of ecologically and evolutionarily significant loci maintains genetic cohesion in the Pseudomonas syringae species complex.</title>
        <authorList>
            <person name="Dillon M."/>
            <person name="Thakur S."/>
            <person name="Almeida R.N.D."/>
            <person name="Weir B.S."/>
            <person name="Guttman D.S."/>
        </authorList>
    </citation>
    <scope>NUCLEOTIDE SEQUENCE [LARGE SCALE GENOMIC DNA]</scope>
    <source>
        <strain evidence="1 2">ICMP 4388</strain>
    </source>
</reference>
<accession>A0A3M3X7S1</accession>
<dbReference type="InterPro" id="IPR047729">
    <property type="entry name" value="Sce7726-like"/>
</dbReference>
<comment type="caution">
    <text evidence="1">The sequence shown here is derived from an EMBL/GenBank/DDBJ whole genome shotgun (WGS) entry which is preliminary data.</text>
</comment>
<dbReference type="EMBL" id="RBPX01000170">
    <property type="protein sequence ID" value="RMO66006.1"/>
    <property type="molecule type" value="Genomic_DNA"/>
</dbReference>
<name>A0A3M3X7S1_PSEAP</name>
<dbReference type="RefSeq" id="WP_057445555.1">
    <property type="nucleotide sequence ID" value="NZ_JBPDUT010000002.1"/>
</dbReference>
<sequence>MKEIDIKKMLGYHLLKENTTQAIFYEYSFHFGRRRADLISAEEGMIIGYEIKSAFDRIDRLADQLNSYTQLFDFVYVVCDRKNIGAIRKLTPERIGIYLCTPTGIRRIRKAKQIKNFDSITTLDAIPIECLRRAFKTNGKSKLEICEQISRTSKREEIKIFFREYIIQKYGAQTAHLQGELSSSIMLDDVYSLSLAPNKLGT</sequence>
<evidence type="ECO:0000313" key="1">
    <source>
        <dbReference type="EMBL" id="RMO66006.1"/>
    </source>
</evidence>
<evidence type="ECO:0000313" key="2">
    <source>
        <dbReference type="Proteomes" id="UP000274541"/>
    </source>
</evidence>